<accession>A0A841NFH9</accession>
<name>A0A841NFH9_9FLAO</name>
<sequence length="1088" mass="122504">MGENLKLTAIILAPVNPEFDEQYRALTIKEGERFTVGIKEYEDGKKDLQKKIDDLEKEKNTIDSNLTTKEEQLFQQAKERYSEGGKWLDPKKHNGKIISQAEETYKANLDQERAKAQKLKGDKDILIKKLKDDLKSLEATFDSVVWAWNLARNRSSKPSGRLKFGKGQRERTIIMDKLSSGGGFSWIEPFFENDKPTGSIKNGLYYHSIPQEPDAIIAEWYGVDESENFVKIDQPVAPGSKVQLHIYTKDLYGQNIGVELKANGKTLKANTYSPIIYSKPAKDKESEKKRPKYDTYESEDIFLTEVEIYDYSDPSSIQPPAVAIKGSLTDTKDDFSDGSPTSLPNVQKGILNFYIDPIWSFGVPEIIIKPTIHFLGKNKELSAELKINGHKNPEIRIPNTGNMPVFVDNVETDFRAFHHCRYDLIKGSYAKLDERDENEPVEVIIFDSTKVGSEMSELFMPVIAGNKQGRRNLKITTDAKTEECNFSDNKSKSHSHKVFDLSLIQEAVVVEESTKVDEHLIFSKNDFKIGNINFGKEEEGHKDTNDDNEINATHSKGKGGINGPVGISRTSKTTTFKDERKIGKYANSDTEIVLDVGYQYEGSLIKYIWPTRKAIIQNYPVLLHTCAYPQKTLNIQVYPDIKWILQFAYDCDPEEFNEMRGDAYDKYLVKVEKLDSKYQPEKIEDKISRIDSDLQNAKETKKFGNRSQKRSAEKLISNLEERKTKQQTKANKYIKESSKAKKQYKKDRPDLFNFKDNISSGLSDLVLSLNVEYDRPGEALEISASYQRYIDLVKQIIEVKNTIELILDGKKKSKKKLDKKYKEIDEKTASENLEKLGDALKGRPLFSFDIIPPSLAVLGSWYAESPKDVNTDKVGIVGEIQVMAKPFIGAAITMDFLALAQKAHPIARGIITVIDVADAVGIGPKITLEMEVSGELEIEGKFMYNSASGNTNFNQGSLSQDSEDDSPLTVSGVFKLELRGKIEFSKKANSYIFGSVTAYANAGFEVKTGLTLSGAIKADEKGFFIDPLLTFHGLIVSGIAEAGYRAENSDGGEYFSDSIEGSFELVLMHEYEGSFENSKGEKVQLYLT</sequence>
<keyword evidence="1" id="KW-0175">Coiled coil</keyword>
<evidence type="ECO:0000313" key="3">
    <source>
        <dbReference type="Proteomes" id="UP000589738"/>
    </source>
</evidence>
<reference evidence="2 3" key="1">
    <citation type="submission" date="2020-08" db="EMBL/GenBank/DDBJ databases">
        <title>Functional genomics of gut bacteria from endangered species of beetles.</title>
        <authorList>
            <person name="Carlos-Shanley C."/>
        </authorList>
    </citation>
    <scope>NUCLEOTIDE SEQUENCE [LARGE SCALE GENOMIC DNA]</scope>
    <source>
        <strain evidence="2 3">S00136</strain>
    </source>
</reference>
<evidence type="ECO:0000313" key="2">
    <source>
        <dbReference type="EMBL" id="MBB6370069.1"/>
    </source>
</evidence>
<proteinExistence type="predicted"/>
<dbReference type="EMBL" id="JACHLC010000001">
    <property type="protein sequence ID" value="MBB6370069.1"/>
    <property type="molecule type" value="Genomic_DNA"/>
</dbReference>
<feature type="coiled-coil region" evidence="1">
    <location>
        <begin position="38"/>
        <end position="72"/>
    </location>
</feature>
<feature type="coiled-coil region" evidence="1">
    <location>
        <begin position="102"/>
        <end position="129"/>
    </location>
</feature>
<evidence type="ECO:0000256" key="1">
    <source>
        <dbReference type="SAM" id="Coils"/>
    </source>
</evidence>
<comment type="caution">
    <text evidence="2">The sequence shown here is derived from an EMBL/GenBank/DDBJ whole genome shotgun (WGS) entry which is preliminary data.</text>
</comment>
<organism evidence="2 3">
    <name type="scientific">Chryseobacterium shigense</name>
    <dbReference type="NCBI Taxonomy" id="297244"/>
    <lineage>
        <taxon>Bacteria</taxon>
        <taxon>Pseudomonadati</taxon>
        <taxon>Bacteroidota</taxon>
        <taxon>Flavobacteriia</taxon>
        <taxon>Flavobacteriales</taxon>
        <taxon>Weeksellaceae</taxon>
        <taxon>Chryseobacterium group</taxon>
        <taxon>Chryseobacterium</taxon>
    </lineage>
</organism>
<dbReference type="Proteomes" id="UP000589738">
    <property type="component" value="Unassembled WGS sequence"/>
</dbReference>
<dbReference type="AlphaFoldDB" id="A0A841NFH9"/>
<feature type="coiled-coil region" evidence="1">
    <location>
        <begin position="709"/>
        <end position="736"/>
    </location>
</feature>
<keyword evidence="3" id="KW-1185">Reference proteome</keyword>
<gene>
    <name evidence="2" type="ORF">HNP36_001122</name>
</gene>
<protein>
    <submittedName>
        <fullName evidence="2">Uncharacterized protein</fullName>
    </submittedName>
</protein>
<dbReference type="RefSeq" id="WP_184159566.1">
    <property type="nucleotide sequence ID" value="NZ_JACHLC010000001.1"/>
</dbReference>